<evidence type="ECO:0000313" key="3">
    <source>
        <dbReference type="EMBL" id="RFT64513.1"/>
    </source>
</evidence>
<keyword evidence="5" id="KW-1185">Reference proteome</keyword>
<accession>A0A090Y8J8</accession>
<comment type="caution">
    <text evidence="2">The sequence shown here is derived from an EMBL/GenBank/DDBJ whole genome shotgun (WGS) entry which is preliminary data.</text>
</comment>
<reference evidence="3 5" key="2">
    <citation type="submission" date="2018-08" db="EMBL/GenBank/DDBJ databases">
        <title>Bacillus clarus sp. nov. strain PS00077A.</title>
        <authorList>
            <person name="Mendez Acevedo M."/>
            <person name="Carroll L."/>
            <person name="Mukherjee M."/>
            <person name="Wiedmann M."/>
            <person name="Kovac J."/>
        </authorList>
    </citation>
    <scope>NUCLEOTIDE SEQUENCE [LARGE SCALE GENOMIC DNA]</scope>
    <source>
        <strain evidence="3 5">PS00077A</strain>
    </source>
</reference>
<dbReference type="Proteomes" id="UP000264294">
    <property type="component" value="Unassembled WGS sequence"/>
</dbReference>
<dbReference type="EMBL" id="QVOD01000034">
    <property type="protein sequence ID" value="RFT64513.1"/>
    <property type="molecule type" value="Genomic_DNA"/>
</dbReference>
<reference evidence="2 4" key="1">
    <citation type="submission" date="2014-04" db="EMBL/GenBank/DDBJ databases">
        <authorList>
            <person name="Bishop-Lilly K.A."/>
            <person name="Broomall S.M."/>
            <person name="Chain P.S."/>
            <person name="Chertkov O."/>
            <person name="Coyne S.R."/>
            <person name="Daligault H.E."/>
            <person name="Davenport K.W."/>
            <person name="Erkkila T."/>
            <person name="Frey K.G."/>
            <person name="Gibbons H.S."/>
            <person name="Gu W."/>
            <person name="Jaissle J."/>
            <person name="Johnson S.L."/>
            <person name="Koroleva G.I."/>
            <person name="Ladner J.T."/>
            <person name="Lo C.-C."/>
            <person name="Minogue T.D."/>
            <person name="Munk C."/>
            <person name="Palacios G.F."/>
            <person name="Redden C.L."/>
            <person name="Rosenzweig C.N."/>
            <person name="Scholz M.B."/>
            <person name="Teshima H."/>
            <person name="Xu Y."/>
        </authorList>
    </citation>
    <scope>NUCLEOTIDE SEQUENCE [LARGE SCALE GENOMIC DNA]</scope>
    <source>
        <strain evidence="2 4">BHP</strain>
    </source>
</reference>
<protein>
    <recommendedName>
        <fullName evidence="1">Thoeris protein ThsB TIR-like domain-containing protein</fullName>
    </recommendedName>
</protein>
<dbReference type="EMBL" id="JMQC01000012">
    <property type="protein sequence ID" value="KFM94814.1"/>
    <property type="molecule type" value="Genomic_DNA"/>
</dbReference>
<dbReference type="Proteomes" id="UP000029389">
    <property type="component" value="Unassembled WGS sequence"/>
</dbReference>
<dbReference type="AlphaFoldDB" id="A0A090Y8J8"/>
<evidence type="ECO:0000259" key="1">
    <source>
        <dbReference type="Pfam" id="PF08937"/>
    </source>
</evidence>
<dbReference type="Gene3D" id="3.40.50.11200">
    <property type="match status" value="1"/>
</dbReference>
<feature type="domain" description="Thoeris protein ThsB TIR-like" evidence="1">
    <location>
        <begin position="6"/>
        <end position="104"/>
    </location>
</feature>
<name>A0A090Y8J8_9BACI</name>
<proteinExistence type="predicted"/>
<organism evidence="2 4">
    <name type="scientific">Bacillus clarus</name>
    <dbReference type="NCBI Taxonomy" id="2338372"/>
    <lineage>
        <taxon>Bacteria</taxon>
        <taxon>Bacillati</taxon>
        <taxon>Bacillota</taxon>
        <taxon>Bacilli</taxon>
        <taxon>Bacillales</taxon>
        <taxon>Bacillaceae</taxon>
        <taxon>Bacillus</taxon>
        <taxon>Bacillus cereus group</taxon>
    </lineage>
</organism>
<dbReference type="InterPro" id="IPR015032">
    <property type="entry name" value="ThsB__TIR-like_domain"/>
</dbReference>
<dbReference type="Pfam" id="PF08937">
    <property type="entry name" value="ThsB_TIR"/>
    <property type="match status" value="1"/>
</dbReference>
<sequence length="160" mass="18409">MAHKAFVSYHHGNDQTRANHLRTTYGSNNTLIDRSLPAELNSNDNDYILGQIRTKHLKDSTVTIVLIGSETYKRKWVDWEIYSSLRSYGDRKINGLLGIYLPNAGKVPARLQDNIDSGYAVTMKWENISWQLTSKIDEAFNNRKNTHLINNSRVRRTNNS</sequence>
<evidence type="ECO:0000313" key="2">
    <source>
        <dbReference type="EMBL" id="KFM94814.1"/>
    </source>
</evidence>
<evidence type="ECO:0000313" key="5">
    <source>
        <dbReference type="Proteomes" id="UP000264294"/>
    </source>
</evidence>
<dbReference type="RefSeq" id="WP_042985211.1">
    <property type="nucleotide sequence ID" value="NZ_JMQC01000012.1"/>
</dbReference>
<evidence type="ECO:0000313" key="4">
    <source>
        <dbReference type="Proteomes" id="UP000029389"/>
    </source>
</evidence>
<gene>
    <name evidence="3" type="ORF">D0U04_21785</name>
    <name evidence="2" type="ORF">DJ93_5990</name>
</gene>
<dbReference type="PATRIC" id="fig|1405.8.peg.6084"/>